<dbReference type="Pfam" id="PF04351">
    <property type="entry name" value="PilP"/>
    <property type="match status" value="1"/>
</dbReference>
<dbReference type="PROSITE" id="PS51257">
    <property type="entry name" value="PROKAR_LIPOPROTEIN"/>
    <property type="match status" value="1"/>
</dbReference>
<sequence length="174" mass="19407">MKRWILLSLLTTALAGCIGEENSDLKAWMVEQSEGLRGRVEPLPEVKPYEPFAYDAFGLPDPFKPSKMELAKKGNGSGIAPNRDRVKEVLENYDLEKLRMVGTLQQGKTVHALIKAPDGNLYRVKVGSYMGQDFGMVMTVNETEITLKEIVEDSGGDWVERTTTLGLDDSEQKK</sequence>
<dbReference type="RefSeq" id="WP_348943979.1">
    <property type="nucleotide sequence ID" value="NZ_CP157355.1"/>
</dbReference>
<dbReference type="AlphaFoldDB" id="A0AAU7F738"/>
<protein>
    <submittedName>
        <fullName evidence="1">Pilus assembly protein PilP</fullName>
    </submittedName>
</protein>
<dbReference type="Gene3D" id="2.30.30.830">
    <property type="match status" value="1"/>
</dbReference>
<dbReference type="KEGG" id="cmav:ABHF33_10805"/>
<dbReference type="EMBL" id="CP157355">
    <property type="protein sequence ID" value="XBL99562.1"/>
    <property type="molecule type" value="Genomic_DNA"/>
</dbReference>
<gene>
    <name evidence="1" type="ORF">ABHF33_10805</name>
</gene>
<dbReference type="PIRSF" id="PIRSF016481">
    <property type="entry name" value="Pilus_assembly_PilP"/>
    <property type="match status" value="1"/>
</dbReference>
<evidence type="ECO:0000313" key="1">
    <source>
        <dbReference type="EMBL" id="XBL99562.1"/>
    </source>
</evidence>
<name>A0AAU7F738_9NEIS</name>
<dbReference type="InterPro" id="IPR007446">
    <property type="entry name" value="PilP"/>
</dbReference>
<organism evidence="1">
    <name type="scientific">Chitinibacter mangrovi</name>
    <dbReference type="NCBI Taxonomy" id="3153927"/>
    <lineage>
        <taxon>Bacteria</taxon>
        <taxon>Pseudomonadati</taxon>
        <taxon>Pseudomonadota</taxon>
        <taxon>Betaproteobacteria</taxon>
        <taxon>Neisseriales</taxon>
        <taxon>Chitinibacteraceae</taxon>
        <taxon>Chitinibacter</taxon>
    </lineage>
</organism>
<proteinExistence type="predicted"/>
<reference evidence="1" key="1">
    <citation type="submission" date="2024-05" db="EMBL/GenBank/DDBJ databases">
        <authorList>
            <person name="Yang L."/>
            <person name="Pan L."/>
        </authorList>
    </citation>
    <scope>NUCLEOTIDE SEQUENCE</scope>
    <source>
        <strain evidence="1">FCG-7</strain>
    </source>
</reference>
<accession>A0AAU7F738</accession>